<dbReference type="KEGG" id="ddu:GF1_20970"/>
<sequence>MEFIKTIFANPVLLLALFLLAGCAGSESWQKPGGTQASFSLDSRECRLIGEKIAQLHSETGKSVDPVYTARAYEECMRAKGWRRQLQAGEPAWPDVAAQAGSGSLPALAQVHEGHILLGFGQRIVVPPGFRMLPAQKMRVGPTVMEQFFWQNDAGTVIVLIFQENNQTSFEQIGYPVNPPYSLYTSGSGAGGLLQWAAFWGQIKDDWVMGLGAYYHVSDSRRVITVITSPLGPPESTPPPNVTLSREQYHQIDAFADQWQSWLEKQFPHGPGMVSRLKKIITPSVK</sequence>
<protein>
    <recommendedName>
        <fullName evidence="3">Lipoprotein</fullName>
    </recommendedName>
</protein>
<accession>A0A915U1K1</accession>
<dbReference type="RefSeq" id="WP_267926473.1">
    <property type="nucleotide sequence ID" value="NZ_AP024233.1"/>
</dbReference>
<dbReference type="EMBL" id="AP024233">
    <property type="protein sequence ID" value="BCO09721.1"/>
    <property type="molecule type" value="Genomic_DNA"/>
</dbReference>
<dbReference type="AlphaFoldDB" id="A0A915U1K1"/>
<proteinExistence type="predicted"/>
<name>A0A915U1K1_9BACT</name>
<dbReference type="Proteomes" id="UP001063350">
    <property type="component" value="Chromosome"/>
</dbReference>
<organism evidence="1 2">
    <name type="scientific">Desulfolithobacter dissulfuricans</name>
    <dbReference type="NCBI Taxonomy" id="2795293"/>
    <lineage>
        <taxon>Bacteria</taxon>
        <taxon>Pseudomonadati</taxon>
        <taxon>Thermodesulfobacteriota</taxon>
        <taxon>Desulfobulbia</taxon>
        <taxon>Desulfobulbales</taxon>
        <taxon>Desulfobulbaceae</taxon>
        <taxon>Desulfolithobacter</taxon>
    </lineage>
</organism>
<evidence type="ECO:0000313" key="1">
    <source>
        <dbReference type="EMBL" id="BCO09721.1"/>
    </source>
</evidence>
<dbReference type="PROSITE" id="PS51257">
    <property type="entry name" value="PROKAR_LIPOPROTEIN"/>
    <property type="match status" value="1"/>
</dbReference>
<reference evidence="1" key="1">
    <citation type="submission" date="2020-12" db="EMBL/GenBank/DDBJ databases">
        <title>Desulfobium dissulfuricans gen. nov., sp. nov., a novel mesophilic, sulfate-reducing bacterium isolated from a deep-sea hydrothermal vent.</title>
        <authorList>
            <person name="Hashimoto Y."/>
            <person name="Tame A."/>
            <person name="Sawayama S."/>
            <person name="Miyazaki J."/>
            <person name="Takai K."/>
            <person name="Nakagawa S."/>
        </authorList>
    </citation>
    <scope>NUCLEOTIDE SEQUENCE</scope>
    <source>
        <strain evidence="1">GF1</strain>
    </source>
</reference>
<keyword evidence="2" id="KW-1185">Reference proteome</keyword>
<evidence type="ECO:0000313" key="2">
    <source>
        <dbReference type="Proteomes" id="UP001063350"/>
    </source>
</evidence>
<evidence type="ECO:0008006" key="3">
    <source>
        <dbReference type="Google" id="ProtNLM"/>
    </source>
</evidence>
<gene>
    <name evidence="1" type="ORF">GF1_20970</name>
</gene>